<organism evidence="1 2">
    <name type="scientific">Ruminococcus bicirculans</name>
    <name type="common">ex Wegman et al. 2014</name>
    <dbReference type="NCBI Taxonomy" id="1160721"/>
    <lineage>
        <taxon>Bacteria</taxon>
        <taxon>Bacillati</taxon>
        <taxon>Bacillota</taxon>
        <taxon>Clostridia</taxon>
        <taxon>Eubacteriales</taxon>
        <taxon>Oscillospiraceae</taxon>
        <taxon>Ruminococcus</taxon>
    </lineage>
</organism>
<proteinExistence type="predicted"/>
<protein>
    <submittedName>
        <fullName evidence="1">Uncharacterized protein</fullName>
    </submittedName>
</protein>
<comment type="caution">
    <text evidence="1">The sequence shown here is derived from an EMBL/GenBank/DDBJ whole genome shotgun (WGS) entry which is preliminary data.</text>
</comment>
<name>A0AAW6EHP3_9FIRM</name>
<dbReference type="RefSeq" id="WP_195221758.1">
    <property type="nucleotide sequence ID" value="NZ_JADMWL010000028.1"/>
</dbReference>
<dbReference type="AlphaFoldDB" id="A0AAW6EHP3"/>
<evidence type="ECO:0000313" key="2">
    <source>
        <dbReference type="Proteomes" id="UP001213042"/>
    </source>
</evidence>
<sequence length="71" mass="8452">MRKEKLMEYAHIAGEKKLFLDVLCARNVENRTRKDVRNAMNERKIKGYAHVVTRSYQLRVKQCAENVLRKC</sequence>
<reference evidence="1" key="1">
    <citation type="submission" date="2023-01" db="EMBL/GenBank/DDBJ databases">
        <title>Human gut microbiome strain richness.</title>
        <authorList>
            <person name="Chen-Liaw A."/>
        </authorList>
    </citation>
    <scope>NUCLEOTIDE SEQUENCE</scope>
    <source>
        <strain evidence="1">D43st1_D9_D43t1_170807</strain>
    </source>
</reference>
<dbReference type="Proteomes" id="UP001213042">
    <property type="component" value="Unassembled WGS sequence"/>
</dbReference>
<accession>A0AAW6EHP3</accession>
<evidence type="ECO:0000313" key="1">
    <source>
        <dbReference type="EMBL" id="MDB8751324.1"/>
    </source>
</evidence>
<dbReference type="EMBL" id="JAQMLU010000029">
    <property type="protein sequence ID" value="MDB8751324.1"/>
    <property type="molecule type" value="Genomic_DNA"/>
</dbReference>
<gene>
    <name evidence="1" type="ORF">PNW00_12825</name>
</gene>